<dbReference type="OrthoDB" id="550091at2759"/>
<name>A0A150GYY8_GONPE</name>
<evidence type="ECO:0008006" key="3">
    <source>
        <dbReference type="Google" id="ProtNLM"/>
    </source>
</evidence>
<dbReference type="GO" id="GO:0035312">
    <property type="term" value="F:5'-3' DNA exonuclease activity"/>
    <property type="evidence" value="ECO:0007669"/>
    <property type="project" value="TreeGrafter"/>
</dbReference>
<dbReference type="Gene3D" id="3.60.15.10">
    <property type="entry name" value="Ribonuclease Z/Hydroxyacylglutathione hydrolase-like"/>
    <property type="match status" value="1"/>
</dbReference>
<gene>
    <name evidence="1" type="ORF">GPECTOR_3g102</name>
</gene>
<evidence type="ECO:0000313" key="1">
    <source>
        <dbReference type="EMBL" id="KXZ54932.1"/>
    </source>
</evidence>
<comment type="caution">
    <text evidence="1">The sequence shown here is derived from an EMBL/GenBank/DDBJ whole genome shotgun (WGS) entry which is preliminary data.</text>
</comment>
<keyword evidence="2" id="KW-1185">Reference proteome</keyword>
<dbReference type="STRING" id="33097.A0A150GYY8"/>
<dbReference type="SUPFAM" id="SSF56281">
    <property type="entry name" value="Metallo-hydrolase/oxidoreductase"/>
    <property type="match status" value="1"/>
</dbReference>
<dbReference type="PANTHER" id="PTHR23240:SF31">
    <property type="entry name" value="DNA REPAIR METALLO-BETA-LACTAMASE FAMILY PROTEIN"/>
    <property type="match status" value="1"/>
</dbReference>
<sequence length="550" mass="57524">MAATVRPSTVLECLPFVVDTWTERISATGKPHFLTHCHKDHTEGIEHCAVDVYCTDLTRRLLLIRQPDAARANRFHALEPGACVEVAHRGVTFTVTALDANHCPGSAMFLFQGLSHDTVRAVQEALGDGGCGCECGYGRGGGSQIAVDGDGCGSAATDGACCCGAEAGGERLDLLYLDCTFADLPLDFPTREGALRHAETLIRGAWGPAGAGVAAGPGAAGGAQPRPRPRPRRVYLSADLLGTEPLLALAGGAFGQPLYVPPPERHKEYGFANADLVRQRREELALLLPGQALTNDASAPFHLCGIRDFAHRGGPRGQQQKQQQRRAASWGLMVEEDAMQLGSGGYDAATASGSGGGAVGSGGTDCLYIRASTQVFAQSIREQYERQSQLLAERSCAPPPAAAVQERAVHYVLYSAHSSRSELVAALEALRPRAARPIAGDQVGHVAAVVAERMGAERLVEVEAEMALRMAWADESQPDGDGGGWERACPVPSSLLAALDSPSQAKQSLNGCPTSAAAATAGTAPAGRATAVLPFRFLASLLGGMSSDDD</sequence>
<accession>A0A150GYY8</accession>
<organism evidence="1 2">
    <name type="scientific">Gonium pectorale</name>
    <name type="common">Green alga</name>
    <dbReference type="NCBI Taxonomy" id="33097"/>
    <lineage>
        <taxon>Eukaryota</taxon>
        <taxon>Viridiplantae</taxon>
        <taxon>Chlorophyta</taxon>
        <taxon>core chlorophytes</taxon>
        <taxon>Chlorophyceae</taxon>
        <taxon>CS clade</taxon>
        <taxon>Chlamydomonadales</taxon>
        <taxon>Volvocaceae</taxon>
        <taxon>Gonium</taxon>
    </lineage>
</organism>
<dbReference type="GO" id="GO:0003684">
    <property type="term" value="F:damaged DNA binding"/>
    <property type="evidence" value="ECO:0007669"/>
    <property type="project" value="TreeGrafter"/>
</dbReference>
<dbReference type="GO" id="GO:0036297">
    <property type="term" value="P:interstrand cross-link repair"/>
    <property type="evidence" value="ECO:0007669"/>
    <property type="project" value="TreeGrafter"/>
</dbReference>
<reference evidence="2" key="1">
    <citation type="journal article" date="2016" name="Nat. Commun.">
        <title>The Gonium pectorale genome demonstrates co-option of cell cycle regulation during the evolution of multicellularity.</title>
        <authorList>
            <person name="Hanschen E.R."/>
            <person name="Marriage T.N."/>
            <person name="Ferris P.J."/>
            <person name="Hamaji T."/>
            <person name="Toyoda A."/>
            <person name="Fujiyama A."/>
            <person name="Neme R."/>
            <person name="Noguchi H."/>
            <person name="Minakuchi Y."/>
            <person name="Suzuki M."/>
            <person name="Kawai-Toyooka H."/>
            <person name="Smith D.R."/>
            <person name="Sparks H."/>
            <person name="Anderson J."/>
            <person name="Bakaric R."/>
            <person name="Luria V."/>
            <person name="Karger A."/>
            <person name="Kirschner M.W."/>
            <person name="Durand P.M."/>
            <person name="Michod R.E."/>
            <person name="Nozaki H."/>
            <person name="Olson B.J."/>
        </authorList>
    </citation>
    <scope>NUCLEOTIDE SEQUENCE [LARGE SCALE GENOMIC DNA]</scope>
    <source>
        <strain evidence="2">NIES-2863</strain>
    </source>
</reference>
<dbReference type="Proteomes" id="UP000075714">
    <property type="component" value="Unassembled WGS sequence"/>
</dbReference>
<proteinExistence type="predicted"/>
<dbReference type="GO" id="GO:0006303">
    <property type="term" value="P:double-strand break repair via nonhomologous end joining"/>
    <property type="evidence" value="ECO:0007669"/>
    <property type="project" value="TreeGrafter"/>
</dbReference>
<dbReference type="PANTHER" id="PTHR23240">
    <property type="entry name" value="DNA CROSS-LINK REPAIR PROTEIN PSO2/SNM1-RELATED"/>
    <property type="match status" value="1"/>
</dbReference>
<dbReference type="EMBL" id="LSYV01000004">
    <property type="protein sequence ID" value="KXZ54932.1"/>
    <property type="molecule type" value="Genomic_DNA"/>
</dbReference>
<evidence type="ECO:0000313" key="2">
    <source>
        <dbReference type="Proteomes" id="UP000075714"/>
    </source>
</evidence>
<protein>
    <recommendedName>
        <fullName evidence="3">DNA repair metallo-beta-lactamase domain-containing protein</fullName>
    </recommendedName>
</protein>
<dbReference type="InterPro" id="IPR036866">
    <property type="entry name" value="RibonucZ/Hydroxyglut_hydro"/>
</dbReference>
<dbReference type="AlphaFoldDB" id="A0A150GYY8"/>